<accession>A0A433XKE6</accession>
<name>A0A433XKE6_9HYPH</name>
<dbReference type="CDD" id="cd05233">
    <property type="entry name" value="SDR_c"/>
    <property type="match status" value="1"/>
</dbReference>
<dbReference type="GO" id="GO:0016491">
    <property type="term" value="F:oxidoreductase activity"/>
    <property type="evidence" value="ECO:0007669"/>
    <property type="project" value="UniProtKB-KW"/>
</dbReference>
<dbReference type="Gene3D" id="3.40.50.720">
    <property type="entry name" value="NAD(P)-binding Rossmann-like Domain"/>
    <property type="match status" value="1"/>
</dbReference>
<evidence type="ECO:0000313" key="4">
    <source>
        <dbReference type="Proteomes" id="UP000281547"/>
    </source>
</evidence>
<keyword evidence="4" id="KW-1185">Reference proteome</keyword>
<dbReference type="SUPFAM" id="SSF51735">
    <property type="entry name" value="NAD(P)-binding Rossmann-fold domains"/>
    <property type="match status" value="1"/>
</dbReference>
<dbReference type="PANTHER" id="PTHR24321">
    <property type="entry name" value="DEHYDROGENASES, SHORT CHAIN"/>
    <property type="match status" value="1"/>
</dbReference>
<reference evidence="3 4" key="1">
    <citation type="journal article" date="2016" name="Int. J. Syst. Evol. Microbiol.">
        <title>Arsenicitalea aurantiaca gen. nov., sp. nov., a new member of the family Hyphomicrobiaceae, isolated from high-arsenic sediment.</title>
        <authorList>
            <person name="Mu Y."/>
            <person name="Zhou L."/>
            <person name="Zeng X.C."/>
            <person name="Liu L."/>
            <person name="Pan Y."/>
            <person name="Chen X."/>
            <person name="Wang J."/>
            <person name="Li S."/>
            <person name="Li W.J."/>
            <person name="Wang Y."/>
        </authorList>
    </citation>
    <scope>NUCLEOTIDE SEQUENCE [LARGE SCALE GENOMIC DNA]</scope>
    <source>
        <strain evidence="3 4">42-50</strain>
    </source>
</reference>
<dbReference type="EMBL" id="RZNJ01000001">
    <property type="protein sequence ID" value="RUT34550.1"/>
    <property type="molecule type" value="Genomic_DNA"/>
</dbReference>
<sequence>MGRVEGRVAIVTGGAGGIGSAIGTVLCKEGASVLFVDADADALAGVADELRSAQADARFSTLVADVGEEASAARIVEAARAELGQIDTLVNCAGMRSYEPLAEARTETWNRILEVNLLSYAWLTQAAIGDLRASGRGSVINVSSTHAVNPRAGMGQYDVTKAGIVSMTKTLAFEEAKHGIRVNAVCPGLTFTPFHRKRAEAAGRTQADIDREAQGGCLMGRWADPMEMAYPVLWLASDEASYMTASVIMVDGGRFVL</sequence>
<dbReference type="PANTHER" id="PTHR24321:SF8">
    <property type="entry name" value="ESTRADIOL 17-BETA-DEHYDROGENASE 8-RELATED"/>
    <property type="match status" value="1"/>
</dbReference>
<dbReference type="InterPro" id="IPR002347">
    <property type="entry name" value="SDR_fam"/>
</dbReference>
<evidence type="ECO:0000256" key="2">
    <source>
        <dbReference type="ARBA" id="ARBA00023002"/>
    </source>
</evidence>
<proteinExistence type="inferred from homology"/>
<dbReference type="OrthoDB" id="9793325at2"/>
<comment type="caution">
    <text evidence="3">The sequence shown here is derived from an EMBL/GenBank/DDBJ whole genome shotgun (WGS) entry which is preliminary data.</text>
</comment>
<dbReference type="InterPro" id="IPR036291">
    <property type="entry name" value="NAD(P)-bd_dom_sf"/>
</dbReference>
<evidence type="ECO:0000256" key="1">
    <source>
        <dbReference type="ARBA" id="ARBA00006484"/>
    </source>
</evidence>
<organism evidence="3 4">
    <name type="scientific">Arsenicitalea aurantiaca</name>
    <dbReference type="NCBI Taxonomy" id="1783274"/>
    <lineage>
        <taxon>Bacteria</taxon>
        <taxon>Pseudomonadati</taxon>
        <taxon>Pseudomonadota</taxon>
        <taxon>Alphaproteobacteria</taxon>
        <taxon>Hyphomicrobiales</taxon>
        <taxon>Devosiaceae</taxon>
        <taxon>Arsenicitalea</taxon>
    </lineage>
</organism>
<dbReference type="FunFam" id="3.40.50.720:FF:000084">
    <property type="entry name" value="Short-chain dehydrogenase reductase"/>
    <property type="match status" value="1"/>
</dbReference>
<comment type="similarity">
    <text evidence="1">Belongs to the short-chain dehydrogenases/reductases (SDR) family.</text>
</comment>
<dbReference type="PRINTS" id="PR00081">
    <property type="entry name" value="GDHRDH"/>
</dbReference>
<keyword evidence="2" id="KW-0560">Oxidoreductase</keyword>
<dbReference type="Proteomes" id="UP000281547">
    <property type="component" value="Unassembled WGS sequence"/>
</dbReference>
<gene>
    <name evidence="3" type="ORF">EMQ25_00880</name>
</gene>
<dbReference type="AlphaFoldDB" id="A0A433XKE6"/>
<dbReference type="Pfam" id="PF13561">
    <property type="entry name" value="adh_short_C2"/>
    <property type="match status" value="1"/>
</dbReference>
<protein>
    <submittedName>
        <fullName evidence="3">SDR family oxidoreductase</fullName>
    </submittedName>
</protein>
<evidence type="ECO:0000313" key="3">
    <source>
        <dbReference type="EMBL" id="RUT34550.1"/>
    </source>
</evidence>
<dbReference type="RefSeq" id="WP_127186669.1">
    <property type="nucleotide sequence ID" value="NZ_RZNJ01000001.1"/>
</dbReference>
<dbReference type="PRINTS" id="PR00080">
    <property type="entry name" value="SDRFAMILY"/>
</dbReference>